<dbReference type="NCBIfam" id="TIGR02197">
    <property type="entry name" value="heptose_epim"/>
    <property type="match status" value="1"/>
</dbReference>
<proteinExistence type="inferred from homology"/>
<dbReference type="SUPFAM" id="SSF51735">
    <property type="entry name" value="NAD(P)-binding Rossmann-fold domains"/>
    <property type="match status" value="1"/>
</dbReference>
<name>A0A381UME0_9ZZZZ</name>
<dbReference type="Pfam" id="PF01370">
    <property type="entry name" value="Epimerase"/>
    <property type="match status" value="1"/>
</dbReference>
<accession>A0A381UME0</accession>
<evidence type="ECO:0000256" key="1">
    <source>
        <dbReference type="ARBA" id="ARBA00022857"/>
    </source>
</evidence>
<dbReference type="PANTHER" id="PTHR43103:SF3">
    <property type="entry name" value="ADP-L-GLYCERO-D-MANNO-HEPTOSE-6-EPIMERASE"/>
    <property type="match status" value="1"/>
</dbReference>
<dbReference type="GO" id="GO:0005975">
    <property type="term" value="P:carbohydrate metabolic process"/>
    <property type="evidence" value="ECO:0007669"/>
    <property type="project" value="InterPro"/>
</dbReference>
<dbReference type="Gene3D" id="3.40.50.720">
    <property type="entry name" value="NAD(P)-binding Rossmann-like Domain"/>
    <property type="match status" value="1"/>
</dbReference>
<dbReference type="InterPro" id="IPR001509">
    <property type="entry name" value="Epimerase_deHydtase"/>
</dbReference>
<dbReference type="HAMAP" id="MF_01601">
    <property type="entry name" value="Heptose_epimerase"/>
    <property type="match status" value="1"/>
</dbReference>
<keyword evidence="2" id="KW-0413">Isomerase</keyword>
<dbReference type="InterPro" id="IPR036291">
    <property type="entry name" value="NAD(P)-bd_dom_sf"/>
</dbReference>
<keyword evidence="1" id="KW-0521">NADP</keyword>
<evidence type="ECO:0000313" key="5">
    <source>
        <dbReference type="EMBL" id="SVA29312.1"/>
    </source>
</evidence>
<dbReference type="InterPro" id="IPR011912">
    <property type="entry name" value="Heptose_epim"/>
</dbReference>
<gene>
    <name evidence="5" type="ORF">METZ01_LOCUS82166</name>
</gene>
<protein>
    <recommendedName>
        <fullName evidence="4">NAD-dependent epimerase/dehydratase domain-containing protein</fullName>
    </recommendedName>
</protein>
<feature type="domain" description="NAD-dependent epimerase/dehydratase" evidence="4">
    <location>
        <begin position="2"/>
        <end position="249"/>
    </location>
</feature>
<sequence length="328" mass="36615">MIVVTGGTGFIGSNLVAGLEDRGETDLVVCDRPGQVDKRRNIGKRELAALVIPEQLPEFLEGNAAKIRAVFHMGAISSTTETDEDLIVDTNVHLSADLWRWCAQNGVPFIYASSAATYGDGSMGFYDDGSVEGLSRLRPMNPYGWSKQLFDRMVARWVDEGAPSPPQWVGLKLFNVYGPNEYHKGHMQSLVSKAFPVASAGDPVTLFRSHDPDYPDGGQMRDFVYVQDCVAVMLWLLERPEISGLFNLGTGQARTFMDLIGSMFAAMEMEPSFEWIDTPDEIRDRYQYFTQAEMGRLRAAGYDALFLGVEEGVQDYVIRYLATEDPYR</sequence>
<dbReference type="EMBL" id="UINC01006734">
    <property type="protein sequence ID" value="SVA29312.1"/>
    <property type="molecule type" value="Genomic_DNA"/>
</dbReference>
<keyword evidence="3" id="KW-0119">Carbohydrate metabolism</keyword>
<evidence type="ECO:0000259" key="4">
    <source>
        <dbReference type="Pfam" id="PF01370"/>
    </source>
</evidence>
<dbReference type="AlphaFoldDB" id="A0A381UME0"/>
<evidence type="ECO:0000256" key="3">
    <source>
        <dbReference type="ARBA" id="ARBA00023277"/>
    </source>
</evidence>
<organism evidence="5">
    <name type="scientific">marine metagenome</name>
    <dbReference type="NCBI Taxonomy" id="408172"/>
    <lineage>
        <taxon>unclassified sequences</taxon>
        <taxon>metagenomes</taxon>
        <taxon>ecological metagenomes</taxon>
    </lineage>
</organism>
<reference evidence="5" key="1">
    <citation type="submission" date="2018-05" db="EMBL/GenBank/DDBJ databases">
        <authorList>
            <person name="Lanie J.A."/>
            <person name="Ng W.-L."/>
            <person name="Kazmierczak K.M."/>
            <person name="Andrzejewski T.M."/>
            <person name="Davidsen T.M."/>
            <person name="Wayne K.J."/>
            <person name="Tettelin H."/>
            <person name="Glass J.I."/>
            <person name="Rusch D."/>
            <person name="Podicherti R."/>
            <person name="Tsui H.-C.T."/>
            <person name="Winkler M.E."/>
        </authorList>
    </citation>
    <scope>NUCLEOTIDE SEQUENCE</scope>
</reference>
<dbReference type="Gene3D" id="3.90.25.10">
    <property type="entry name" value="UDP-galactose 4-epimerase, domain 1"/>
    <property type="match status" value="1"/>
</dbReference>
<dbReference type="PANTHER" id="PTHR43103">
    <property type="entry name" value="NUCLEOSIDE-DIPHOSPHATE-SUGAR EPIMERASE"/>
    <property type="match status" value="1"/>
</dbReference>
<evidence type="ECO:0000256" key="2">
    <source>
        <dbReference type="ARBA" id="ARBA00023235"/>
    </source>
</evidence>
<dbReference type="GO" id="GO:0050661">
    <property type="term" value="F:NADP binding"/>
    <property type="evidence" value="ECO:0007669"/>
    <property type="project" value="InterPro"/>
</dbReference>
<dbReference type="CDD" id="cd05248">
    <property type="entry name" value="ADP_GME_SDR_e"/>
    <property type="match status" value="1"/>
</dbReference>
<dbReference type="GO" id="GO:0008712">
    <property type="term" value="F:ADP-glyceromanno-heptose 6-epimerase activity"/>
    <property type="evidence" value="ECO:0007669"/>
    <property type="project" value="InterPro"/>
</dbReference>